<protein>
    <submittedName>
        <fullName evidence="1">Uncharacterized protein</fullName>
    </submittedName>
</protein>
<evidence type="ECO:0000313" key="1">
    <source>
        <dbReference type="EMBL" id="OAQ24036.1"/>
    </source>
</evidence>
<gene>
    <name evidence="1" type="ORF">K457DRAFT_1880969</name>
    <name evidence="2" type="ORF">K457DRAFT_24528</name>
</gene>
<dbReference type="InterPro" id="IPR029060">
    <property type="entry name" value="PIN-like_dom_sf"/>
</dbReference>
<dbReference type="SUPFAM" id="SSF88723">
    <property type="entry name" value="PIN domain-like"/>
    <property type="match status" value="1"/>
</dbReference>
<dbReference type="OrthoDB" id="2417110at2759"/>
<dbReference type="AlphaFoldDB" id="A0A197JHQ7"/>
<organism evidence="1 3">
    <name type="scientific">Linnemannia elongata AG-77</name>
    <dbReference type="NCBI Taxonomy" id="1314771"/>
    <lineage>
        <taxon>Eukaryota</taxon>
        <taxon>Fungi</taxon>
        <taxon>Fungi incertae sedis</taxon>
        <taxon>Mucoromycota</taxon>
        <taxon>Mortierellomycotina</taxon>
        <taxon>Mortierellomycetes</taxon>
        <taxon>Mortierellales</taxon>
        <taxon>Mortierellaceae</taxon>
        <taxon>Linnemannia</taxon>
    </lineage>
</organism>
<evidence type="ECO:0000313" key="2">
    <source>
        <dbReference type="EMBL" id="OAQ28240.1"/>
    </source>
</evidence>
<dbReference type="Gene3D" id="3.40.50.1010">
    <property type="entry name" value="5'-nuclease"/>
    <property type="match status" value="1"/>
</dbReference>
<feature type="non-terminal residue" evidence="1">
    <location>
        <position position="84"/>
    </location>
</feature>
<dbReference type="EMBL" id="KV442103">
    <property type="protein sequence ID" value="OAQ24036.1"/>
    <property type="molecule type" value="Genomic_DNA"/>
</dbReference>
<evidence type="ECO:0000313" key="3">
    <source>
        <dbReference type="Proteomes" id="UP000078512"/>
    </source>
</evidence>
<dbReference type="EMBL" id="KV442050">
    <property type="protein sequence ID" value="OAQ28240.1"/>
    <property type="molecule type" value="Genomic_DNA"/>
</dbReference>
<proteinExistence type="predicted"/>
<accession>A0A197JHQ7</accession>
<dbReference type="Proteomes" id="UP000078512">
    <property type="component" value="Unassembled WGS sequence"/>
</dbReference>
<name>A0A197JHQ7_9FUNG</name>
<sequence>MHHHLPDDSIIRVDVLSFFTKIRYIYTKHANDKTMAQAILFEHLRKYGNPSRMVFYVDGAPALEKKETHRERNEKRNKALKNAQ</sequence>
<keyword evidence="3" id="KW-1185">Reference proteome</keyword>
<reference evidence="1 3" key="1">
    <citation type="submission" date="2016-05" db="EMBL/GenBank/DDBJ databases">
        <title>Genome sequencing reveals origins of a unique bacterial endosymbiosis in the earliest lineages of terrestrial Fungi.</title>
        <authorList>
            <consortium name="DOE Joint Genome Institute"/>
            <person name="Uehling J."/>
            <person name="Gryganskyi A."/>
            <person name="Hameed K."/>
            <person name="Tschaplinski T."/>
            <person name="Misztal P."/>
            <person name="Wu S."/>
            <person name="Desiro A."/>
            <person name="Vande Pol N."/>
            <person name="Du Z.-Y."/>
            <person name="Zienkiewicz A."/>
            <person name="Zienkiewicz K."/>
            <person name="Morin E."/>
            <person name="Tisserant E."/>
            <person name="Splivallo R."/>
            <person name="Hainaut M."/>
            <person name="Henrissat B."/>
            <person name="Ohm R."/>
            <person name="Kuo A."/>
            <person name="Yan J."/>
            <person name="Lipzen A."/>
            <person name="Nolan M."/>
            <person name="Labutti K."/>
            <person name="Barry K."/>
            <person name="Goldstein A."/>
            <person name="Labbe J."/>
            <person name="Schadt C."/>
            <person name="Tuskan G."/>
            <person name="Grigoriev I."/>
            <person name="Martin F."/>
            <person name="Vilgalys R."/>
            <person name="Bonito G."/>
        </authorList>
    </citation>
    <scope>NUCLEOTIDE SEQUENCE [LARGE SCALE GENOMIC DNA]</scope>
    <source>
        <strain evidence="1 3">AG-77</strain>
    </source>
</reference>